<dbReference type="PROSITE" id="PS00136">
    <property type="entry name" value="SUBTILASE_ASP"/>
    <property type="match status" value="1"/>
</dbReference>
<dbReference type="InterPro" id="IPR022398">
    <property type="entry name" value="Peptidase_S8_His-AS"/>
</dbReference>
<dbReference type="GO" id="GO:0006508">
    <property type="term" value="P:proteolysis"/>
    <property type="evidence" value="ECO:0007669"/>
    <property type="project" value="UniProtKB-KW"/>
</dbReference>
<evidence type="ECO:0000256" key="9">
    <source>
        <dbReference type="SAM" id="SignalP"/>
    </source>
</evidence>
<feature type="region of interest" description="Disordered" evidence="8">
    <location>
        <begin position="374"/>
        <end position="393"/>
    </location>
</feature>
<feature type="signal peptide" evidence="9">
    <location>
        <begin position="1"/>
        <end position="26"/>
    </location>
</feature>
<dbReference type="InterPro" id="IPR023828">
    <property type="entry name" value="Peptidase_S8_Ser-AS"/>
</dbReference>
<dbReference type="PROSITE" id="PS51892">
    <property type="entry name" value="SUBTILASE"/>
    <property type="match status" value="1"/>
</dbReference>
<sequence length="1219" mass="126926">MSHRSISALVAAAVALTVAAAPSATAAPPKPAKAESRATTITLITGDRLDVTSRPGQPDHVTAQPGSSSSLVVNYSAGHTIAVPSSAAADVRSGRLDISLFDITTLLAERRDDAQSKTLPVIVEYTGAAAKTPAGTTSSRALTSIRGRAATVDKSKARDFWRSLTPGNARVASTIRRVTLDRRVQASTDWSVPQIGVPAAWQRGFTGKGVKVAILDTGIDGNHPDLKGRITAEQNFSESADSADHFGHGTHVAGIAAGNGTASTGKYTGVARDATLLNGKVLGDDGFGLDSSIIAGMEWAVQQGAKVVNLSLGGRPTDGTDELSTALNNLSRSSGVLFVVAAGNCRTSQPAQVSSPAAADEALAVGNLVRDGSLAPSSCRGPRSGDGALKPEISAPGTDIVAARASGTDMGNPVDDNYTSATGTSMATPHVAGVAALVAQANPSWKAGQLKARLISTADPQQAGVSEEGAGRVDADQATAADVSVDSAELELGTLTWPHPTKDPVTRELTYRNPTKSPVTLQLAATMTPAAATPRLSATSLTVPAEGEASVTVTADRAAAGTGAFSGRITATAADADPIVTTFGWYAEAEVYPLTIKGIGGDGKPATAEFNLARVDGSPVPIPPSDLFVRNGTATLRLPPGRYVVTSVFEQAATDARNAELTLLSSDELDLKAPLTVTLDARKAQPVQQSVQGKPELTPRGRAVSYSLRNNAGLMAGGFELTLTSSAPLGLSAVPGGAVSVGSSEFAMTARLEVPPYRAKVVGGSQLEVRDVFWAPRFTGTKVLTPADAGTAASGEPIDVRGKLAVIAVPEGTERQLHEIVKVVADAGAAAAMLYNPDLPSLEAMSLWWASDETPGNLPVMRGSRATAKSVLDQKRPVELTGVAAPPYLYDLMEATPRRIPAKTAVTVTPKQLATVQETFGVHSTEGGRYQEQRLGRAPGGALLGANYLLTQLSTPATRTSYVQANSIAWSSEVMSTAGHQESSPRTFRPGEKTSYRWMAPILVSGLQEGFGWNGDAVDWDEEGRLAVRINPLVHRQEYTAGLFNGEDASLVLERNGVEVATANDTSVWVPDLSTEPAKFKLSLTTRRAAESARKYSTEIRSNWTWTSKGGSAEVMPLITADLDLPTADVFGRVPAGQAVPLTFGLRHQTRSARSPITAASLEISSDGTTWTKVPLTRTGDGQYTAKVTATRSPSLRVTGTDALGNSLQQTIVDAYGVK</sequence>
<feature type="active site" description="Charge relay system" evidence="5 6">
    <location>
        <position position="425"/>
    </location>
</feature>
<dbReference type="RefSeq" id="WP_132176403.1">
    <property type="nucleotide sequence ID" value="NZ_SMKX01000189.1"/>
</dbReference>
<evidence type="ECO:0000256" key="7">
    <source>
        <dbReference type="RuleBase" id="RU003355"/>
    </source>
</evidence>
<dbReference type="InterPro" id="IPR015500">
    <property type="entry name" value="Peptidase_S8_subtilisin-rel"/>
</dbReference>
<evidence type="ECO:0000256" key="1">
    <source>
        <dbReference type="ARBA" id="ARBA00011073"/>
    </source>
</evidence>
<dbReference type="Pfam" id="PF00082">
    <property type="entry name" value="Peptidase_S8"/>
    <property type="match status" value="1"/>
</dbReference>
<evidence type="ECO:0000256" key="6">
    <source>
        <dbReference type="PROSITE-ProRule" id="PRU01240"/>
    </source>
</evidence>
<evidence type="ECO:0000256" key="5">
    <source>
        <dbReference type="PIRSR" id="PIRSR615500-1"/>
    </source>
</evidence>
<dbReference type="EMBL" id="SMKX01000189">
    <property type="protein sequence ID" value="TDD45887.1"/>
    <property type="molecule type" value="Genomic_DNA"/>
</dbReference>
<evidence type="ECO:0000313" key="12">
    <source>
        <dbReference type="Proteomes" id="UP000295124"/>
    </source>
</evidence>
<gene>
    <name evidence="11" type="ORF">E1263_37695</name>
</gene>
<feature type="region of interest" description="Disordered" evidence="8">
    <location>
        <begin position="49"/>
        <end position="69"/>
    </location>
</feature>
<dbReference type="PROSITE" id="PS00138">
    <property type="entry name" value="SUBTILASE_SER"/>
    <property type="match status" value="1"/>
</dbReference>
<comment type="similarity">
    <text evidence="1 6 7">Belongs to the peptidase S8 family.</text>
</comment>
<dbReference type="PANTHER" id="PTHR43806:SF11">
    <property type="entry name" value="CEREVISIN-RELATED"/>
    <property type="match status" value="1"/>
</dbReference>
<feature type="chain" id="PRO_5021034427" evidence="9">
    <location>
        <begin position="27"/>
        <end position="1219"/>
    </location>
</feature>
<dbReference type="OrthoDB" id="9798386at2"/>
<dbReference type="SUPFAM" id="SSF52743">
    <property type="entry name" value="Subtilisin-like"/>
    <property type="match status" value="1"/>
</dbReference>
<evidence type="ECO:0000313" key="11">
    <source>
        <dbReference type="EMBL" id="TDD45887.1"/>
    </source>
</evidence>
<dbReference type="PANTHER" id="PTHR43806">
    <property type="entry name" value="PEPTIDASE S8"/>
    <property type="match status" value="1"/>
</dbReference>
<proteinExistence type="inferred from homology"/>
<name>A0A4V2YLB5_9ACTN</name>
<dbReference type="Proteomes" id="UP000295124">
    <property type="component" value="Unassembled WGS sequence"/>
</dbReference>
<organism evidence="11 12">
    <name type="scientific">Kribbella antibiotica</name>
    <dbReference type="NCBI Taxonomy" id="190195"/>
    <lineage>
        <taxon>Bacteria</taxon>
        <taxon>Bacillati</taxon>
        <taxon>Actinomycetota</taxon>
        <taxon>Actinomycetes</taxon>
        <taxon>Propionibacteriales</taxon>
        <taxon>Kribbellaceae</taxon>
        <taxon>Kribbella</taxon>
    </lineage>
</organism>
<evidence type="ECO:0000256" key="8">
    <source>
        <dbReference type="SAM" id="MobiDB-lite"/>
    </source>
</evidence>
<accession>A0A4V2YLB5</accession>
<dbReference type="InterPro" id="IPR023827">
    <property type="entry name" value="Peptidase_S8_Asp-AS"/>
</dbReference>
<dbReference type="AlphaFoldDB" id="A0A4V2YLB5"/>
<feature type="active site" description="Charge relay system" evidence="5 6">
    <location>
        <position position="248"/>
    </location>
</feature>
<evidence type="ECO:0000256" key="3">
    <source>
        <dbReference type="ARBA" id="ARBA00022801"/>
    </source>
</evidence>
<evidence type="ECO:0000256" key="2">
    <source>
        <dbReference type="ARBA" id="ARBA00022670"/>
    </source>
</evidence>
<keyword evidence="2 6" id="KW-0645">Protease</keyword>
<evidence type="ECO:0000256" key="4">
    <source>
        <dbReference type="ARBA" id="ARBA00022825"/>
    </source>
</evidence>
<keyword evidence="4 6" id="KW-0720">Serine protease</keyword>
<evidence type="ECO:0000259" key="10">
    <source>
        <dbReference type="Pfam" id="PF00082"/>
    </source>
</evidence>
<protein>
    <submittedName>
        <fullName evidence="11">Peptidase S8</fullName>
    </submittedName>
</protein>
<keyword evidence="12" id="KW-1185">Reference proteome</keyword>
<dbReference type="InterPro" id="IPR050131">
    <property type="entry name" value="Peptidase_S8_subtilisin-like"/>
</dbReference>
<keyword evidence="3 6" id="KW-0378">Hydrolase</keyword>
<keyword evidence="9" id="KW-0732">Signal</keyword>
<reference evidence="11 12" key="1">
    <citation type="submission" date="2019-03" db="EMBL/GenBank/DDBJ databases">
        <title>Draft genome sequences of novel Actinobacteria.</title>
        <authorList>
            <person name="Sahin N."/>
            <person name="Ay H."/>
            <person name="Saygin H."/>
        </authorList>
    </citation>
    <scope>NUCLEOTIDE SEQUENCE [LARGE SCALE GENOMIC DNA]</scope>
    <source>
        <strain evidence="11 12">JCM 13523</strain>
    </source>
</reference>
<dbReference type="InterPro" id="IPR000209">
    <property type="entry name" value="Peptidase_S8/S53_dom"/>
</dbReference>
<feature type="domain" description="Peptidase S8/S53" evidence="10">
    <location>
        <begin position="207"/>
        <end position="466"/>
    </location>
</feature>
<comment type="caution">
    <text evidence="11">The sequence shown here is derived from an EMBL/GenBank/DDBJ whole genome shotgun (WGS) entry which is preliminary data.</text>
</comment>
<dbReference type="PROSITE" id="PS00137">
    <property type="entry name" value="SUBTILASE_HIS"/>
    <property type="match status" value="1"/>
</dbReference>
<feature type="active site" description="Charge relay system" evidence="5 6">
    <location>
        <position position="216"/>
    </location>
</feature>
<dbReference type="InterPro" id="IPR036852">
    <property type="entry name" value="Peptidase_S8/S53_dom_sf"/>
</dbReference>
<dbReference type="GO" id="GO:0004252">
    <property type="term" value="F:serine-type endopeptidase activity"/>
    <property type="evidence" value="ECO:0007669"/>
    <property type="project" value="UniProtKB-UniRule"/>
</dbReference>
<dbReference type="Gene3D" id="3.40.50.200">
    <property type="entry name" value="Peptidase S8/S53 domain"/>
    <property type="match status" value="1"/>
</dbReference>
<dbReference type="PRINTS" id="PR00723">
    <property type="entry name" value="SUBTILISIN"/>
</dbReference>